<dbReference type="Gene3D" id="3.90.1570.10">
    <property type="entry name" value="tt1808, chain A"/>
    <property type="match status" value="1"/>
</dbReference>
<dbReference type="AlphaFoldDB" id="A0AAU2V8H4"/>
<protein>
    <submittedName>
        <fullName evidence="2">Uma2 family endonuclease</fullName>
    </submittedName>
</protein>
<dbReference type="Pfam" id="PF05685">
    <property type="entry name" value="Uma2"/>
    <property type="match status" value="1"/>
</dbReference>
<dbReference type="GO" id="GO:0004519">
    <property type="term" value="F:endonuclease activity"/>
    <property type="evidence" value="ECO:0007669"/>
    <property type="project" value="UniProtKB-KW"/>
</dbReference>
<accession>A0AAU2V8H4</accession>
<dbReference type="PANTHER" id="PTHR35400">
    <property type="entry name" value="SLR1083 PROTEIN"/>
    <property type="match status" value="1"/>
</dbReference>
<dbReference type="InterPro" id="IPR011335">
    <property type="entry name" value="Restrct_endonuc-II-like"/>
</dbReference>
<dbReference type="CDD" id="cd06260">
    <property type="entry name" value="DUF820-like"/>
    <property type="match status" value="1"/>
</dbReference>
<sequence>MTVAQSEMTLEEFEAFDAAAPEGYHVELINGRLLVTPAPDGDHSEAARVIARQIIAERPDLWLYEERGLAVPAYRAGRIRADGAVARDGYFKGQPSWADPSGVLLVLEVTSGREQDADVDRVDKRDAYAQAGLPVYLLVDRHRGEVAVHWEPEGGRYLHVAKAAFGTKLALPKPFGFDLDTSELA</sequence>
<evidence type="ECO:0000259" key="1">
    <source>
        <dbReference type="Pfam" id="PF05685"/>
    </source>
</evidence>
<keyword evidence="2" id="KW-0255">Endonuclease</keyword>
<proteinExistence type="predicted"/>
<keyword evidence="2" id="KW-0378">Hydrolase</keyword>
<keyword evidence="2" id="KW-0540">Nuclease</keyword>
<evidence type="ECO:0000313" key="2">
    <source>
        <dbReference type="EMBL" id="WTW63782.1"/>
    </source>
</evidence>
<dbReference type="SUPFAM" id="SSF52980">
    <property type="entry name" value="Restriction endonuclease-like"/>
    <property type="match status" value="1"/>
</dbReference>
<dbReference type="PANTHER" id="PTHR35400:SF3">
    <property type="entry name" value="SLL1072 PROTEIN"/>
    <property type="match status" value="1"/>
</dbReference>
<dbReference type="InterPro" id="IPR012296">
    <property type="entry name" value="Nuclease_put_TT1808"/>
</dbReference>
<dbReference type="InterPro" id="IPR008538">
    <property type="entry name" value="Uma2"/>
</dbReference>
<gene>
    <name evidence="2" type="ORF">OG549_25795</name>
</gene>
<organism evidence="2">
    <name type="scientific">Streptomyces sp. NBC_00003</name>
    <dbReference type="NCBI Taxonomy" id="2903608"/>
    <lineage>
        <taxon>Bacteria</taxon>
        <taxon>Bacillati</taxon>
        <taxon>Actinomycetota</taxon>
        <taxon>Actinomycetes</taxon>
        <taxon>Kitasatosporales</taxon>
        <taxon>Streptomycetaceae</taxon>
        <taxon>Streptomyces</taxon>
    </lineage>
</organism>
<feature type="domain" description="Putative restriction endonuclease" evidence="1">
    <location>
        <begin position="11"/>
        <end position="180"/>
    </location>
</feature>
<name>A0AAU2V8H4_9ACTN</name>
<reference evidence="2" key="1">
    <citation type="submission" date="2022-10" db="EMBL/GenBank/DDBJ databases">
        <title>The complete genomes of actinobacterial strains from the NBC collection.</title>
        <authorList>
            <person name="Joergensen T.S."/>
            <person name="Alvarez Arevalo M."/>
            <person name="Sterndorff E.B."/>
            <person name="Faurdal D."/>
            <person name="Vuksanovic O."/>
            <person name="Mourched A.-S."/>
            <person name="Charusanti P."/>
            <person name="Shaw S."/>
            <person name="Blin K."/>
            <person name="Weber T."/>
        </authorList>
    </citation>
    <scope>NUCLEOTIDE SEQUENCE</scope>
    <source>
        <strain evidence="2">NBC_00003</strain>
    </source>
</reference>
<dbReference type="EMBL" id="CP108318">
    <property type="protein sequence ID" value="WTW63782.1"/>
    <property type="molecule type" value="Genomic_DNA"/>
</dbReference>